<dbReference type="OrthoDB" id="1122768at2"/>
<dbReference type="Proteomes" id="UP000228535">
    <property type="component" value="Unassembled WGS sequence"/>
</dbReference>
<feature type="transmembrane region" description="Helical" evidence="1">
    <location>
        <begin position="143"/>
        <end position="165"/>
    </location>
</feature>
<evidence type="ECO:0000313" key="3">
    <source>
        <dbReference type="Proteomes" id="UP000228535"/>
    </source>
</evidence>
<keyword evidence="1" id="KW-0812">Transmembrane</keyword>
<keyword evidence="1" id="KW-1133">Transmembrane helix</keyword>
<evidence type="ECO:0000256" key="1">
    <source>
        <dbReference type="SAM" id="Phobius"/>
    </source>
</evidence>
<dbReference type="Pfam" id="PF13858">
    <property type="entry name" value="DUF4199"/>
    <property type="match status" value="1"/>
</dbReference>
<name>A0A2M9BTN1_9BACT</name>
<feature type="transmembrane region" description="Helical" evidence="1">
    <location>
        <begin position="44"/>
        <end position="61"/>
    </location>
</feature>
<proteinExistence type="predicted"/>
<dbReference type="InterPro" id="IPR025250">
    <property type="entry name" value="DUF4199"/>
</dbReference>
<protein>
    <submittedName>
        <fullName evidence="2">Uncharacterized protein DUF4199</fullName>
    </submittedName>
</protein>
<gene>
    <name evidence="2" type="ORF">CLV45_2735</name>
</gene>
<feature type="transmembrane region" description="Helical" evidence="1">
    <location>
        <begin position="81"/>
        <end position="106"/>
    </location>
</feature>
<reference evidence="2 3" key="1">
    <citation type="submission" date="2017-11" db="EMBL/GenBank/DDBJ databases">
        <title>Genomic Encyclopedia of Archaeal and Bacterial Type Strains, Phase II (KMG-II): From Individual Species to Whole Genera.</title>
        <authorList>
            <person name="Goeker M."/>
        </authorList>
    </citation>
    <scope>NUCLEOTIDE SEQUENCE [LARGE SCALE GENOMIC DNA]</scope>
    <source>
        <strain evidence="2 3">DSM 11115</strain>
    </source>
</reference>
<keyword evidence="1" id="KW-0472">Membrane</keyword>
<comment type="caution">
    <text evidence="2">The sequence shown here is derived from an EMBL/GenBank/DDBJ whole genome shotgun (WGS) entry which is preliminary data.</text>
</comment>
<keyword evidence="3" id="KW-1185">Reference proteome</keyword>
<accession>A0A2M9BTN1</accession>
<organism evidence="2 3">
    <name type="scientific">Hymenobacter chitinivorans DSM 11115</name>
    <dbReference type="NCBI Taxonomy" id="1121954"/>
    <lineage>
        <taxon>Bacteria</taxon>
        <taxon>Pseudomonadati</taxon>
        <taxon>Bacteroidota</taxon>
        <taxon>Cytophagia</taxon>
        <taxon>Cytophagales</taxon>
        <taxon>Hymenobacteraceae</taxon>
        <taxon>Hymenobacter</taxon>
    </lineage>
</organism>
<dbReference type="RefSeq" id="WP_100336901.1">
    <property type="nucleotide sequence ID" value="NZ_PGFA01000001.1"/>
</dbReference>
<dbReference type="EMBL" id="PGFA01000001">
    <property type="protein sequence ID" value="PJJ61297.1"/>
    <property type="molecule type" value="Genomic_DNA"/>
</dbReference>
<sequence>MENQSTPASSTAVGVRYGLLTGLISVIISFALNVAGLENSPAKWLTLLILIGAIVLAHRAYKQQNGGFMSYGQGLGIGTTLSAVSGVLSAIFTYVYVTIIDTNFIARLMDKTRADMEAKGSMSDEQIDQAMAMTGKFMNGPMMMVSVLIGAVMMGLLASLIISAITKNNRPEFE</sequence>
<dbReference type="AlphaFoldDB" id="A0A2M9BTN1"/>
<evidence type="ECO:0000313" key="2">
    <source>
        <dbReference type="EMBL" id="PJJ61297.1"/>
    </source>
</evidence>
<feature type="transmembrane region" description="Helical" evidence="1">
    <location>
        <begin position="17"/>
        <end position="37"/>
    </location>
</feature>